<evidence type="ECO:0000256" key="8">
    <source>
        <dbReference type="SAM" id="Phobius"/>
    </source>
</evidence>
<dbReference type="CDD" id="cd18179">
    <property type="entry name" value="ATP-synt_Vo_Ao_c_NTPK_rpt1"/>
    <property type="match status" value="1"/>
</dbReference>
<evidence type="ECO:0000313" key="10">
    <source>
        <dbReference type="EMBL" id="OGK03758.1"/>
    </source>
</evidence>
<gene>
    <name evidence="10" type="ORF">A2519_02085</name>
</gene>
<dbReference type="Proteomes" id="UP000179243">
    <property type="component" value="Unassembled WGS sequence"/>
</dbReference>
<protein>
    <submittedName>
        <fullName evidence="10">ATPase</fullName>
    </submittedName>
</protein>
<dbReference type="Pfam" id="PF00137">
    <property type="entry name" value="ATP-synt_C"/>
    <property type="match status" value="2"/>
</dbReference>
<evidence type="ECO:0000256" key="5">
    <source>
        <dbReference type="ARBA" id="ARBA00022989"/>
    </source>
</evidence>
<feature type="transmembrane region" description="Helical" evidence="8">
    <location>
        <begin position="77"/>
        <end position="99"/>
    </location>
</feature>
<evidence type="ECO:0000259" key="9">
    <source>
        <dbReference type="Pfam" id="PF00137"/>
    </source>
</evidence>
<organism evidence="10 11">
    <name type="scientific">Candidatus Raymondbacteria bacterium RIFOXYD12_FULL_49_13</name>
    <dbReference type="NCBI Taxonomy" id="1817890"/>
    <lineage>
        <taxon>Bacteria</taxon>
        <taxon>Raymondiibacteriota</taxon>
    </lineage>
</organism>
<feature type="transmembrane region" description="Helical" evidence="8">
    <location>
        <begin position="119"/>
        <end position="142"/>
    </location>
</feature>
<sequence>MLTASGIGLGLMIGLSAAGSAIGLSISGQALMGMLKKRPEAFGIGLVLSAAPSTQGLYGFVAYMLYKSIITPDLTAVQGAVVLAAGIMVGIACLLSAIFQGKVCASGLAAFSSGHNVVAQTLILAAFPEFYAILSLVAAILMKGLMAA</sequence>
<proteinExistence type="inferred from homology"/>
<comment type="caution">
    <text evidence="10">The sequence shown here is derived from an EMBL/GenBank/DDBJ whole genome shotgun (WGS) entry which is preliminary data.</text>
</comment>
<dbReference type="Gene3D" id="1.20.120.610">
    <property type="entry name" value="lithium bound rotor ring of v- atpase"/>
    <property type="match status" value="1"/>
</dbReference>
<keyword evidence="7 8" id="KW-0472">Membrane</keyword>
<dbReference type="EMBL" id="MFYX01000083">
    <property type="protein sequence ID" value="OGK03758.1"/>
    <property type="molecule type" value="Genomic_DNA"/>
</dbReference>
<comment type="subcellular location">
    <subcellularLocation>
        <location evidence="1">Membrane</location>
        <topology evidence="1">Multi-pass membrane protein</topology>
    </subcellularLocation>
</comment>
<dbReference type="InterPro" id="IPR002379">
    <property type="entry name" value="ATPase_proteolipid_c-like_dom"/>
</dbReference>
<evidence type="ECO:0000256" key="1">
    <source>
        <dbReference type="ARBA" id="ARBA00004141"/>
    </source>
</evidence>
<feature type="domain" description="V-ATPase proteolipid subunit C-like" evidence="9">
    <location>
        <begin position="7"/>
        <end position="65"/>
    </location>
</feature>
<feature type="domain" description="V-ATPase proteolipid subunit C-like" evidence="9">
    <location>
        <begin position="83"/>
        <end position="142"/>
    </location>
</feature>
<dbReference type="InterPro" id="IPR035921">
    <property type="entry name" value="F/V-ATP_Csub_sf"/>
</dbReference>
<keyword evidence="4 8" id="KW-0812">Transmembrane</keyword>
<reference evidence="10 11" key="1">
    <citation type="journal article" date="2016" name="Nat. Commun.">
        <title>Thousands of microbial genomes shed light on interconnected biogeochemical processes in an aquifer system.</title>
        <authorList>
            <person name="Anantharaman K."/>
            <person name="Brown C.T."/>
            <person name="Hug L.A."/>
            <person name="Sharon I."/>
            <person name="Castelle C.J."/>
            <person name="Probst A.J."/>
            <person name="Thomas B.C."/>
            <person name="Singh A."/>
            <person name="Wilkins M.J."/>
            <person name="Karaoz U."/>
            <person name="Brodie E.L."/>
            <person name="Williams K.H."/>
            <person name="Hubbard S.S."/>
            <person name="Banfield J.F."/>
        </authorList>
    </citation>
    <scope>NUCLEOTIDE SEQUENCE [LARGE SCALE GENOMIC DNA]</scope>
</reference>
<feature type="transmembrane region" description="Helical" evidence="8">
    <location>
        <begin position="42"/>
        <end position="65"/>
    </location>
</feature>
<accession>A0A1F7FAV9</accession>
<keyword evidence="6" id="KW-0406">Ion transport</keyword>
<dbReference type="PANTHER" id="PTHR10263">
    <property type="entry name" value="V-TYPE PROTON ATPASE PROTEOLIPID SUBUNIT"/>
    <property type="match status" value="1"/>
</dbReference>
<evidence type="ECO:0000256" key="2">
    <source>
        <dbReference type="ARBA" id="ARBA00007296"/>
    </source>
</evidence>
<evidence type="ECO:0000313" key="11">
    <source>
        <dbReference type="Proteomes" id="UP000179243"/>
    </source>
</evidence>
<dbReference type="GO" id="GO:0015078">
    <property type="term" value="F:proton transmembrane transporter activity"/>
    <property type="evidence" value="ECO:0007669"/>
    <property type="project" value="InterPro"/>
</dbReference>
<comment type="similarity">
    <text evidence="2">Belongs to the V-ATPase proteolipid subunit family.</text>
</comment>
<evidence type="ECO:0000256" key="4">
    <source>
        <dbReference type="ARBA" id="ARBA00022692"/>
    </source>
</evidence>
<evidence type="ECO:0000256" key="3">
    <source>
        <dbReference type="ARBA" id="ARBA00022448"/>
    </source>
</evidence>
<evidence type="ECO:0000256" key="7">
    <source>
        <dbReference type="ARBA" id="ARBA00023136"/>
    </source>
</evidence>
<keyword evidence="3" id="KW-0813">Transport</keyword>
<dbReference type="CDD" id="cd18180">
    <property type="entry name" value="ATP-synt_Vo_Ao_c_NTPK_rpt2"/>
    <property type="match status" value="1"/>
</dbReference>
<dbReference type="SUPFAM" id="SSF81333">
    <property type="entry name" value="F1F0 ATP synthase subunit C"/>
    <property type="match status" value="2"/>
</dbReference>
<evidence type="ECO:0000256" key="6">
    <source>
        <dbReference type="ARBA" id="ARBA00023065"/>
    </source>
</evidence>
<name>A0A1F7FAV9_UNCRA</name>
<dbReference type="GO" id="GO:0033177">
    <property type="term" value="C:proton-transporting two-sector ATPase complex, proton-transporting domain"/>
    <property type="evidence" value="ECO:0007669"/>
    <property type="project" value="InterPro"/>
</dbReference>
<keyword evidence="5 8" id="KW-1133">Transmembrane helix</keyword>
<dbReference type="AlphaFoldDB" id="A0A1F7FAV9"/>